<dbReference type="CDD" id="cd01392">
    <property type="entry name" value="HTH_LacI"/>
    <property type="match status" value="1"/>
</dbReference>
<dbReference type="SMART" id="SM00354">
    <property type="entry name" value="HTH_LACI"/>
    <property type="match status" value="1"/>
</dbReference>
<dbReference type="Gene3D" id="1.10.260.40">
    <property type="entry name" value="lambda repressor-like DNA-binding domains"/>
    <property type="match status" value="1"/>
</dbReference>
<evidence type="ECO:0000313" key="6">
    <source>
        <dbReference type="Proteomes" id="UP001597307"/>
    </source>
</evidence>
<sequence length="339" mass="35176">MTGAQRKTLQDIADAAGLSKAATSYALRGLRGSEATQARVRAIAEELGYSADPIARALASGRSGNVAIVGSLRDLWRQGLAVMLSEALRAQKLSSIIADVDGSPQREEEVLRSLAAQRVDGVIALPVDPSASYWADVPAQTRIVSIGDALTARPDSESVLFDNEYGVGTALQHLADLGHRTVGLLAPTLPSTPGRPAELLAQSLGDSMGLTVTVSSSPSSVHGAAQAAAQLLVGDHRPTALFCLGDSIAFGAYRAARDLGLSVPEDLSILGFDDSELASLVSPELTTFGWDEQAIVDAAVGALTSPEGTGTASGRVMFRPVFIARASTTRPSRPNAPSH</sequence>
<feature type="domain" description="HTH lacI-type" evidence="4">
    <location>
        <begin position="7"/>
        <end position="60"/>
    </location>
</feature>
<evidence type="ECO:0000256" key="1">
    <source>
        <dbReference type="ARBA" id="ARBA00023015"/>
    </source>
</evidence>
<gene>
    <name evidence="5" type="ORF">ACFSFX_14540</name>
</gene>
<evidence type="ECO:0000256" key="3">
    <source>
        <dbReference type="ARBA" id="ARBA00023163"/>
    </source>
</evidence>
<name>A0ABW4QAP2_9MICC</name>
<dbReference type="PANTHER" id="PTHR30146:SF109">
    <property type="entry name" value="HTH-TYPE TRANSCRIPTIONAL REGULATOR GALS"/>
    <property type="match status" value="1"/>
</dbReference>
<dbReference type="CDD" id="cd06267">
    <property type="entry name" value="PBP1_LacI_sugar_binding-like"/>
    <property type="match status" value="1"/>
</dbReference>
<dbReference type="InterPro" id="IPR010982">
    <property type="entry name" value="Lambda_DNA-bd_dom_sf"/>
</dbReference>
<dbReference type="EMBL" id="JBHUGA010000060">
    <property type="protein sequence ID" value="MFD1847805.1"/>
    <property type="molecule type" value="Genomic_DNA"/>
</dbReference>
<dbReference type="SUPFAM" id="SSF53822">
    <property type="entry name" value="Periplasmic binding protein-like I"/>
    <property type="match status" value="1"/>
</dbReference>
<keyword evidence="2 5" id="KW-0238">DNA-binding</keyword>
<dbReference type="Pfam" id="PF00356">
    <property type="entry name" value="LacI"/>
    <property type="match status" value="1"/>
</dbReference>
<dbReference type="Pfam" id="PF13377">
    <property type="entry name" value="Peripla_BP_3"/>
    <property type="match status" value="1"/>
</dbReference>
<dbReference type="GO" id="GO:0003677">
    <property type="term" value="F:DNA binding"/>
    <property type="evidence" value="ECO:0007669"/>
    <property type="project" value="UniProtKB-KW"/>
</dbReference>
<keyword evidence="3" id="KW-0804">Transcription</keyword>
<evidence type="ECO:0000259" key="4">
    <source>
        <dbReference type="PROSITE" id="PS50932"/>
    </source>
</evidence>
<keyword evidence="6" id="KW-1185">Reference proteome</keyword>
<reference evidence="6" key="1">
    <citation type="journal article" date="2019" name="Int. J. Syst. Evol. Microbiol.">
        <title>The Global Catalogue of Microorganisms (GCM) 10K type strain sequencing project: providing services to taxonomists for standard genome sequencing and annotation.</title>
        <authorList>
            <consortium name="The Broad Institute Genomics Platform"/>
            <consortium name="The Broad Institute Genome Sequencing Center for Infectious Disease"/>
            <person name="Wu L."/>
            <person name="Ma J."/>
        </authorList>
    </citation>
    <scope>NUCLEOTIDE SEQUENCE [LARGE SCALE GENOMIC DNA]</scope>
    <source>
        <strain evidence="6">JCM 11496</strain>
    </source>
</reference>
<evidence type="ECO:0000256" key="2">
    <source>
        <dbReference type="ARBA" id="ARBA00023125"/>
    </source>
</evidence>
<dbReference type="SUPFAM" id="SSF47413">
    <property type="entry name" value="lambda repressor-like DNA-binding domains"/>
    <property type="match status" value="1"/>
</dbReference>
<dbReference type="InterPro" id="IPR046335">
    <property type="entry name" value="LacI/GalR-like_sensor"/>
</dbReference>
<dbReference type="Proteomes" id="UP001597307">
    <property type="component" value="Unassembled WGS sequence"/>
</dbReference>
<dbReference type="InterPro" id="IPR028082">
    <property type="entry name" value="Peripla_BP_I"/>
</dbReference>
<dbReference type="PROSITE" id="PS50932">
    <property type="entry name" value="HTH_LACI_2"/>
    <property type="match status" value="1"/>
</dbReference>
<dbReference type="Gene3D" id="3.40.50.2300">
    <property type="match status" value="2"/>
</dbReference>
<accession>A0ABW4QAP2</accession>
<protein>
    <submittedName>
        <fullName evidence="5">LacI family DNA-binding transcriptional regulator</fullName>
    </submittedName>
</protein>
<proteinExistence type="predicted"/>
<dbReference type="InterPro" id="IPR000843">
    <property type="entry name" value="HTH_LacI"/>
</dbReference>
<organism evidence="5 6">
    <name type="scientific">Arthrobacter flavus</name>
    <dbReference type="NCBI Taxonomy" id="95172"/>
    <lineage>
        <taxon>Bacteria</taxon>
        <taxon>Bacillati</taxon>
        <taxon>Actinomycetota</taxon>
        <taxon>Actinomycetes</taxon>
        <taxon>Micrococcales</taxon>
        <taxon>Micrococcaceae</taxon>
        <taxon>Arthrobacter</taxon>
    </lineage>
</organism>
<dbReference type="RefSeq" id="WP_343880987.1">
    <property type="nucleotide sequence ID" value="NZ_BAAAIJ010000051.1"/>
</dbReference>
<comment type="caution">
    <text evidence="5">The sequence shown here is derived from an EMBL/GenBank/DDBJ whole genome shotgun (WGS) entry which is preliminary data.</text>
</comment>
<keyword evidence="1" id="KW-0805">Transcription regulation</keyword>
<evidence type="ECO:0000313" key="5">
    <source>
        <dbReference type="EMBL" id="MFD1847805.1"/>
    </source>
</evidence>
<dbReference type="PANTHER" id="PTHR30146">
    <property type="entry name" value="LACI-RELATED TRANSCRIPTIONAL REPRESSOR"/>
    <property type="match status" value="1"/>
</dbReference>